<reference evidence="1 2" key="1">
    <citation type="submission" date="2019-01" db="EMBL/GenBank/DDBJ databases">
        <authorList>
            <person name="Chen W.-M."/>
        </authorList>
    </citation>
    <scope>NUCLEOTIDE SEQUENCE [LARGE SCALE GENOMIC DNA]</scope>
    <source>
        <strain evidence="1 2">CCP-6</strain>
    </source>
</reference>
<protein>
    <submittedName>
        <fullName evidence="1">Gluconate 2-dehydrogenase subunit 3 family protein</fullName>
    </submittedName>
</protein>
<name>A0A437MJC0_9PROT</name>
<comment type="caution">
    <text evidence="1">The sequence shown here is derived from an EMBL/GenBank/DDBJ whole genome shotgun (WGS) entry which is preliminary data.</text>
</comment>
<accession>A0A437MJC0</accession>
<organism evidence="1 2">
    <name type="scientific">Rhodovarius crocodyli</name>
    <dbReference type="NCBI Taxonomy" id="1979269"/>
    <lineage>
        <taxon>Bacteria</taxon>
        <taxon>Pseudomonadati</taxon>
        <taxon>Pseudomonadota</taxon>
        <taxon>Alphaproteobacteria</taxon>
        <taxon>Acetobacterales</taxon>
        <taxon>Roseomonadaceae</taxon>
        <taxon>Rhodovarius</taxon>
    </lineage>
</organism>
<dbReference type="AlphaFoldDB" id="A0A437MJC0"/>
<dbReference type="EMBL" id="SACL01000002">
    <property type="protein sequence ID" value="RVT97742.1"/>
    <property type="molecule type" value="Genomic_DNA"/>
</dbReference>
<dbReference type="Pfam" id="PF13618">
    <property type="entry name" value="Gluconate_2-dh3"/>
    <property type="match status" value="1"/>
</dbReference>
<dbReference type="PROSITE" id="PS51318">
    <property type="entry name" value="TAT"/>
    <property type="match status" value="1"/>
</dbReference>
<evidence type="ECO:0000313" key="1">
    <source>
        <dbReference type="EMBL" id="RVT97742.1"/>
    </source>
</evidence>
<dbReference type="InterPro" id="IPR006311">
    <property type="entry name" value="TAT_signal"/>
</dbReference>
<sequence length="252" mass="27231">MLSPPNGSGSRRELLASVTAISLAAGAHAAAARSYSGALPFRTYSADPPRPVLPGAWLFFTQDEAVAVEAMVDRLIPADDLSVGGKEAGCAVFIDRQLAGPYGNSSRLYTRGPFAQGLPTQGYQGEANPAQRYRAGLAAIDSWLKREKNRPFAALPAEEQDAFLTGLDKNEITLPQGGAGFFNLLLQNTMEGFFSDPVYGGNRGMASWRMLGFPGTRYDYRDWVSRHNQRYPQPPVSIMGAAEWSPRAGAAR</sequence>
<dbReference type="InterPro" id="IPR027056">
    <property type="entry name" value="Gluconate_2DH_su3"/>
</dbReference>
<dbReference type="RefSeq" id="WP_127786971.1">
    <property type="nucleotide sequence ID" value="NZ_SACL01000002.1"/>
</dbReference>
<dbReference type="OrthoDB" id="8400810at2"/>
<proteinExistence type="predicted"/>
<dbReference type="Proteomes" id="UP000282957">
    <property type="component" value="Unassembled WGS sequence"/>
</dbReference>
<keyword evidence="2" id="KW-1185">Reference proteome</keyword>
<gene>
    <name evidence="1" type="ORF">EOD42_08025</name>
</gene>
<evidence type="ECO:0000313" key="2">
    <source>
        <dbReference type="Proteomes" id="UP000282957"/>
    </source>
</evidence>